<organism evidence="2 3">
    <name type="scientific">Alternaria atra</name>
    <dbReference type="NCBI Taxonomy" id="119953"/>
    <lineage>
        <taxon>Eukaryota</taxon>
        <taxon>Fungi</taxon>
        <taxon>Dikarya</taxon>
        <taxon>Ascomycota</taxon>
        <taxon>Pezizomycotina</taxon>
        <taxon>Dothideomycetes</taxon>
        <taxon>Pleosporomycetidae</taxon>
        <taxon>Pleosporales</taxon>
        <taxon>Pleosporineae</taxon>
        <taxon>Pleosporaceae</taxon>
        <taxon>Alternaria</taxon>
        <taxon>Alternaria sect. Ulocladioides</taxon>
    </lineage>
</organism>
<dbReference type="RefSeq" id="XP_043167682.1">
    <property type="nucleotide sequence ID" value="XM_043311747.1"/>
</dbReference>
<dbReference type="GeneID" id="67015771"/>
<keyword evidence="3" id="KW-1185">Reference proteome</keyword>
<keyword evidence="1" id="KW-0732">Signal</keyword>
<proteinExistence type="predicted"/>
<dbReference type="EMBL" id="CAJRGZ010000017">
    <property type="protein sequence ID" value="CAG5156339.1"/>
    <property type="molecule type" value="Genomic_DNA"/>
</dbReference>
<dbReference type="AlphaFoldDB" id="A0A8J2N0N4"/>
<evidence type="ECO:0000313" key="3">
    <source>
        <dbReference type="Proteomes" id="UP000676310"/>
    </source>
</evidence>
<name>A0A8J2N0N4_9PLEO</name>
<accession>A0A8J2N0N4</accession>
<sequence length="419" mass="44328">MKLINIALAGLVALVAASPVETTAIASSEYKNDGVHTYECVADGKGAGCTDSTTTAAAAVEAPERRDVDTEVNAEDKKTYECSNDHTGVLVCQYGFCQTDHYCKKGTKCLDKCSCCRNMTVFEREIDGLDTTKASLQSEDTSTSLPSIPSITIVPTTTYGSCKQEQSGVSQTESGNDVQALTVVESDTLSSRANDPSQDGPCAPGTYACLLSPSTGTAWIVVCGWNGKWQYSSNCGDMKCLADATGVAHCWNPGKEWDSNPFSVPRRELQDAVTSALDGVCQAGLFACSYDPATNTAWIIVCDANQTWQYLRSCGQNQKCNVVPPGSGNVLCTPLEAVRSLDLVTRQDPTTCTHPGEVACNDHTVVRCDNGHWTEIENCGPDPVCAIDEGRIPRCIPPMGIAASTLATVVVGAAASAKA</sequence>
<protein>
    <submittedName>
        <fullName evidence="2">Uncharacterized protein</fullName>
    </submittedName>
</protein>
<comment type="caution">
    <text evidence="2">The sequence shown here is derived from an EMBL/GenBank/DDBJ whole genome shotgun (WGS) entry which is preliminary data.</text>
</comment>
<feature type="chain" id="PRO_5035233259" evidence="1">
    <location>
        <begin position="18"/>
        <end position="419"/>
    </location>
</feature>
<reference evidence="2" key="1">
    <citation type="submission" date="2021-05" db="EMBL/GenBank/DDBJ databases">
        <authorList>
            <person name="Stam R."/>
        </authorList>
    </citation>
    <scope>NUCLEOTIDE SEQUENCE</scope>
    <source>
        <strain evidence="2">CS162</strain>
    </source>
</reference>
<feature type="signal peptide" evidence="1">
    <location>
        <begin position="1"/>
        <end position="17"/>
    </location>
</feature>
<evidence type="ECO:0000313" key="2">
    <source>
        <dbReference type="EMBL" id="CAG5156339.1"/>
    </source>
</evidence>
<dbReference type="Proteomes" id="UP000676310">
    <property type="component" value="Unassembled WGS sequence"/>
</dbReference>
<evidence type="ECO:0000256" key="1">
    <source>
        <dbReference type="SAM" id="SignalP"/>
    </source>
</evidence>
<dbReference type="OrthoDB" id="3766157at2759"/>
<gene>
    <name evidence="2" type="ORF">ALTATR162_LOCUS4137</name>
</gene>